<dbReference type="GO" id="GO:0009264">
    <property type="term" value="P:deoxyribonucleotide catabolic process"/>
    <property type="evidence" value="ECO:0007669"/>
    <property type="project" value="InterPro"/>
</dbReference>
<dbReference type="CDD" id="cd00959">
    <property type="entry name" value="DeoC"/>
    <property type="match status" value="1"/>
</dbReference>
<evidence type="ECO:0000256" key="3">
    <source>
        <dbReference type="ARBA" id="ARBA00022490"/>
    </source>
</evidence>
<keyword evidence="9" id="KW-1185">Reference proteome</keyword>
<dbReference type="GO" id="GO:0046386">
    <property type="term" value="P:deoxyribose phosphate catabolic process"/>
    <property type="evidence" value="ECO:0007669"/>
    <property type="project" value="UniProtKB-UniPathway"/>
</dbReference>
<evidence type="ECO:0000256" key="4">
    <source>
        <dbReference type="ARBA" id="ARBA00023239"/>
    </source>
</evidence>
<name>A0A6H0XX99_9PEZI</name>
<evidence type="ECO:0000256" key="2">
    <source>
        <dbReference type="ARBA" id="ARBA00012515"/>
    </source>
</evidence>
<protein>
    <recommendedName>
        <fullName evidence="2">deoxyribose-phosphate aldolase</fullName>
        <ecNumber evidence="2">4.1.2.4</ecNumber>
    </recommendedName>
    <alternativeName>
        <fullName evidence="6">2-deoxy-D-ribose 5-phosphate aldolase</fullName>
    </alternativeName>
</protein>
<dbReference type="Gene3D" id="3.20.20.70">
    <property type="entry name" value="Aldolase class I"/>
    <property type="match status" value="1"/>
</dbReference>
<comment type="similarity">
    <text evidence="1">Belongs to the DeoC/FbaB aldolase family. DeoC type 1 subfamily.</text>
</comment>
<evidence type="ECO:0000256" key="1">
    <source>
        <dbReference type="ARBA" id="ARBA00010936"/>
    </source>
</evidence>
<sequence length="279" mass="29951">MSSHRSVPSTDEQWKQLIDAASRAMKVSNEPRALPTSAISKTLDHTLLKLDATPSQIDALCEEARDVDPEKTVCVRPNYVSRCVANLKGTDVKVASVIGFHEGTYDTAYKLKETSESLQGGATELDVVINWPQIKSSHYNDIYHELHAIREAAPRPTLLKLIFETSQLEDSEIVAACVLASSADFDYVKTSTGFLGHGAKIEHVQLMSAACDHLGGSKKMLVKASGGVRSLQDALTMLRAGASRLGTSAGVAIATQANIADAQAHTGAAENTHESSTEY</sequence>
<dbReference type="AlphaFoldDB" id="A0A6H0XX99"/>
<dbReference type="PANTHER" id="PTHR10889:SF1">
    <property type="entry name" value="DEOXYRIBOSE-PHOSPHATE ALDOLASE"/>
    <property type="match status" value="1"/>
</dbReference>
<keyword evidence="4" id="KW-0456">Lyase</keyword>
<dbReference type="OrthoDB" id="70823at2759"/>
<gene>
    <name evidence="8" type="ORF">AMS68_004823</name>
</gene>
<evidence type="ECO:0000256" key="6">
    <source>
        <dbReference type="ARBA" id="ARBA00032755"/>
    </source>
</evidence>
<dbReference type="NCBIfam" id="TIGR00126">
    <property type="entry name" value="deoC"/>
    <property type="match status" value="1"/>
</dbReference>
<dbReference type="GO" id="GO:0004139">
    <property type="term" value="F:deoxyribose-phosphate aldolase activity"/>
    <property type="evidence" value="ECO:0007669"/>
    <property type="project" value="UniProtKB-EC"/>
</dbReference>
<evidence type="ECO:0000256" key="5">
    <source>
        <dbReference type="ARBA" id="ARBA00023270"/>
    </source>
</evidence>
<evidence type="ECO:0000313" key="9">
    <source>
        <dbReference type="Proteomes" id="UP000503462"/>
    </source>
</evidence>
<dbReference type="PANTHER" id="PTHR10889">
    <property type="entry name" value="DEOXYRIBOSE-PHOSPHATE ALDOLASE"/>
    <property type="match status" value="1"/>
</dbReference>
<keyword evidence="5" id="KW-0704">Schiff base</keyword>
<dbReference type="InterPro" id="IPR028581">
    <property type="entry name" value="DeoC_typeI"/>
</dbReference>
<comment type="catalytic activity">
    <reaction evidence="7">
        <text>2-deoxy-D-ribose 5-phosphate = D-glyceraldehyde 3-phosphate + acetaldehyde</text>
        <dbReference type="Rhea" id="RHEA:12821"/>
        <dbReference type="ChEBI" id="CHEBI:15343"/>
        <dbReference type="ChEBI" id="CHEBI:59776"/>
        <dbReference type="ChEBI" id="CHEBI:62877"/>
        <dbReference type="EC" id="4.1.2.4"/>
    </reaction>
</comment>
<dbReference type="GO" id="GO:0016052">
    <property type="term" value="P:carbohydrate catabolic process"/>
    <property type="evidence" value="ECO:0007669"/>
    <property type="project" value="TreeGrafter"/>
</dbReference>
<organism evidence="8 9">
    <name type="scientific">Peltaster fructicola</name>
    <dbReference type="NCBI Taxonomy" id="286661"/>
    <lineage>
        <taxon>Eukaryota</taxon>
        <taxon>Fungi</taxon>
        <taxon>Dikarya</taxon>
        <taxon>Ascomycota</taxon>
        <taxon>Pezizomycotina</taxon>
        <taxon>Dothideomycetes</taxon>
        <taxon>Dothideomycetes incertae sedis</taxon>
        <taxon>Peltaster</taxon>
    </lineage>
</organism>
<dbReference type="Proteomes" id="UP000503462">
    <property type="component" value="Chromosome 3"/>
</dbReference>
<dbReference type="InterPro" id="IPR013785">
    <property type="entry name" value="Aldolase_TIM"/>
</dbReference>
<dbReference type="InterPro" id="IPR002915">
    <property type="entry name" value="DeoC/FbaB/LacD_aldolase"/>
</dbReference>
<dbReference type="EC" id="4.1.2.4" evidence="2"/>
<dbReference type="UniPathway" id="UPA00002">
    <property type="reaction ID" value="UER00468"/>
</dbReference>
<dbReference type="InterPro" id="IPR011343">
    <property type="entry name" value="DeoC"/>
</dbReference>
<evidence type="ECO:0000313" key="8">
    <source>
        <dbReference type="EMBL" id="QIW99305.1"/>
    </source>
</evidence>
<dbReference type="GO" id="GO:0005737">
    <property type="term" value="C:cytoplasm"/>
    <property type="evidence" value="ECO:0007669"/>
    <property type="project" value="InterPro"/>
</dbReference>
<dbReference type="SUPFAM" id="SSF51569">
    <property type="entry name" value="Aldolase"/>
    <property type="match status" value="1"/>
</dbReference>
<proteinExistence type="inferred from homology"/>
<dbReference type="HAMAP" id="MF_00114">
    <property type="entry name" value="DeoC_type1"/>
    <property type="match status" value="1"/>
</dbReference>
<dbReference type="Pfam" id="PF01791">
    <property type="entry name" value="DeoC"/>
    <property type="match status" value="1"/>
</dbReference>
<reference evidence="8 9" key="1">
    <citation type="journal article" date="2016" name="Sci. Rep.">
        <title>Peltaster fructicola genome reveals evolution from an invasive phytopathogen to an ectophytic parasite.</title>
        <authorList>
            <person name="Xu C."/>
            <person name="Chen H."/>
            <person name="Gleason M.L."/>
            <person name="Xu J.R."/>
            <person name="Liu H."/>
            <person name="Zhang R."/>
            <person name="Sun G."/>
        </authorList>
    </citation>
    <scope>NUCLEOTIDE SEQUENCE [LARGE SCALE GENOMIC DNA]</scope>
    <source>
        <strain evidence="8 9">LNHT1506</strain>
    </source>
</reference>
<evidence type="ECO:0000256" key="7">
    <source>
        <dbReference type="ARBA" id="ARBA00048791"/>
    </source>
</evidence>
<accession>A0A6H0XX99</accession>
<keyword evidence="3" id="KW-0963">Cytoplasm</keyword>
<dbReference type="SMART" id="SM01133">
    <property type="entry name" value="DeoC"/>
    <property type="match status" value="1"/>
</dbReference>
<dbReference type="EMBL" id="CP051141">
    <property type="protein sequence ID" value="QIW99305.1"/>
    <property type="molecule type" value="Genomic_DNA"/>
</dbReference>
<dbReference type="FunFam" id="3.20.20.70:FF:000044">
    <property type="entry name" value="Deoxyribose-phosphate aldolase"/>
    <property type="match status" value="1"/>
</dbReference>